<reference evidence="3 4" key="1">
    <citation type="submission" date="2023-07" db="EMBL/GenBank/DDBJ databases">
        <title>Sorghum-associated microbial communities from plants grown in Nebraska, USA.</title>
        <authorList>
            <person name="Schachtman D."/>
        </authorList>
    </citation>
    <scope>NUCLEOTIDE SEQUENCE [LARGE SCALE GENOMIC DNA]</scope>
    <source>
        <strain evidence="3 4">BE248</strain>
    </source>
</reference>
<proteinExistence type="predicted"/>
<accession>A0ABU1UMT7</accession>
<name>A0ABU1UMT7_9ACTN</name>
<dbReference type="EMBL" id="JAVDWH010000001">
    <property type="protein sequence ID" value="MDR7086487.1"/>
    <property type="molecule type" value="Genomic_DNA"/>
</dbReference>
<dbReference type="RefSeq" id="WP_309968415.1">
    <property type="nucleotide sequence ID" value="NZ_JAVDWH010000001.1"/>
</dbReference>
<evidence type="ECO:0000256" key="2">
    <source>
        <dbReference type="SAM" id="SignalP"/>
    </source>
</evidence>
<dbReference type="Proteomes" id="UP001257739">
    <property type="component" value="Unassembled WGS sequence"/>
</dbReference>
<sequence>MTTPTRVFGLLLATATYLAVGAVSAVADTPDSAAWPAAEGRSVLDTLILFGGGTVGLFIVISLFGLLTARNNFVPEPGTELETSAHH</sequence>
<evidence type="ECO:0000256" key="1">
    <source>
        <dbReference type="SAM" id="Phobius"/>
    </source>
</evidence>
<protein>
    <submittedName>
        <fullName evidence="3">Uncharacterized protein</fullName>
    </submittedName>
</protein>
<keyword evidence="2" id="KW-0732">Signal</keyword>
<evidence type="ECO:0000313" key="3">
    <source>
        <dbReference type="EMBL" id="MDR7086487.1"/>
    </source>
</evidence>
<keyword evidence="1" id="KW-0812">Transmembrane</keyword>
<keyword evidence="1" id="KW-0472">Membrane</keyword>
<evidence type="ECO:0000313" key="4">
    <source>
        <dbReference type="Proteomes" id="UP001257739"/>
    </source>
</evidence>
<organism evidence="3 4">
    <name type="scientific">Aeromicrobium panaciterrae</name>
    <dbReference type="NCBI Taxonomy" id="363861"/>
    <lineage>
        <taxon>Bacteria</taxon>
        <taxon>Bacillati</taxon>
        <taxon>Actinomycetota</taxon>
        <taxon>Actinomycetes</taxon>
        <taxon>Propionibacteriales</taxon>
        <taxon>Nocardioidaceae</taxon>
        <taxon>Aeromicrobium</taxon>
    </lineage>
</organism>
<keyword evidence="1" id="KW-1133">Transmembrane helix</keyword>
<feature type="transmembrane region" description="Helical" evidence="1">
    <location>
        <begin position="43"/>
        <end position="67"/>
    </location>
</feature>
<feature type="chain" id="PRO_5046392489" evidence="2">
    <location>
        <begin position="28"/>
        <end position="87"/>
    </location>
</feature>
<keyword evidence="4" id="KW-1185">Reference proteome</keyword>
<comment type="caution">
    <text evidence="3">The sequence shown here is derived from an EMBL/GenBank/DDBJ whole genome shotgun (WGS) entry which is preliminary data.</text>
</comment>
<feature type="signal peptide" evidence="2">
    <location>
        <begin position="1"/>
        <end position="27"/>
    </location>
</feature>
<gene>
    <name evidence="3" type="ORF">J2X11_001326</name>
</gene>